<dbReference type="PANTHER" id="PTHR20905:SF32">
    <property type="entry name" value="ARYLALKYLAMINE N-ACETYLTRANSFERASE-LIKE 7, ISOFORM A"/>
    <property type="match status" value="1"/>
</dbReference>
<comment type="caution">
    <text evidence="15">The sequence shown here is derived from an EMBL/GenBank/DDBJ whole genome shotgun (WGS) entry which is preliminary data.</text>
</comment>
<comment type="catalytic activity">
    <reaction evidence="8">
        <text>serotonin + (5Z,8Z,11Z,14Z)-eicosatetraenoyl-CoA = N-[(5Z,8Z,11Z,14Z)-eicosatetraenoyl]-serotonin + CoA + H(+)</text>
        <dbReference type="Rhea" id="RHEA:51396"/>
        <dbReference type="ChEBI" id="CHEBI:15378"/>
        <dbReference type="ChEBI" id="CHEBI:57287"/>
        <dbReference type="ChEBI" id="CHEBI:57368"/>
        <dbReference type="ChEBI" id="CHEBI:132255"/>
        <dbReference type="ChEBI" id="CHEBI:350546"/>
    </reaction>
    <physiologicalReaction direction="left-to-right" evidence="8">
        <dbReference type="Rhea" id="RHEA:51397"/>
    </physiologicalReaction>
</comment>
<comment type="catalytic activity">
    <reaction evidence="13">
        <text>serotonin + acetyl-CoA = N-acetylserotonin + CoA + H(+)</text>
        <dbReference type="Rhea" id="RHEA:25217"/>
        <dbReference type="ChEBI" id="CHEBI:15378"/>
        <dbReference type="ChEBI" id="CHEBI:17697"/>
        <dbReference type="ChEBI" id="CHEBI:57287"/>
        <dbReference type="ChEBI" id="CHEBI:57288"/>
        <dbReference type="ChEBI" id="CHEBI:350546"/>
        <dbReference type="EC" id="2.3.1.87"/>
    </reaction>
    <physiologicalReaction direction="left-to-right" evidence="13">
        <dbReference type="Rhea" id="RHEA:25218"/>
    </physiologicalReaction>
</comment>
<evidence type="ECO:0000259" key="14">
    <source>
        <dbReference type="Pfam" id="PF00583"/>
    </source>
</evidence>
<dbReference type="InterPro" id="IPR000182">
    <property type="entry name" value="GNAT_dom"/>
</dbReference>
<comment type="similarity">
    <text evidence="4">Belongs to the acetyltransferase family. AANAT subfamily.</text>
</comment>
<dbReference type="InterPro" id="IPR016181">
    <property type="entry name" value="Acyl_CoA_acyltransferase"/>
</dbReference>
<proteinExistence type="inferred from homology"/>
<reference evidence="15 16" key="1">
    <citation type="submission" date="2023-03" db="EMBL/GenBank/DDBJ databases">
        <title>Genome insight into feeding habits of ladybird beetles.</title>
        <authorList>
            <person name="Li H.-S."/>
            <person name="Huang Y.-H."/>
            <person name="Pang H."/>
        </authorList>
    </citation>
    <scope>NUCLEOTIDE SEQUENCE [LARGE SCALE GENOMIC DNA]</scope>
    <source>
        <strain evidence="15">SYSU_2023b</strain>
        <tissue evidence="15">Whole body</tissue>
    </source>
</reference>
<organism evidence="15 16">
    <name type="scientific">Henosepilachna vigintioctopunctata</name>
    <dbReference type="NCBI Taxonomy" id="420089"/>
    <lineage>
        <taxon>Eukaryota</taxon>
        <taxon>Metazoa</taxon>
        <taxon>Ecdysozoa</taxon>
        <taxon>Arthropoda</taxon>
        <taxon>Hexapoda</taxon>
        <taxon>Insecta</taxon>
        <taxon>Pterygota</taxon>
        <taxon>Neoptera</taxon>
        <taxon>Endopterygota</taxon>
        <taxon>Coleoptera</taxon>
        <taxon>Polyphaga</taxon>
        <taxon>Cucujiformia</taxon>
        <taxon>Coccinelloidea</taxon>
        <taxon>Coccinellidae</taxon>
        <taxon>Epilachninae</taxon>
        <taxon>Epilachnini</taxon>
        <taxon>Henosepilachna</taxon>
    </lineage>
</organism>
<evidence type="ECO:0000313" key="16">
    <source>
        <dbReference type="Proteomes" id="UP001431783"/>
    </source>
</evidence>
<evidence type="ECO:0000256" key="3">
    <source>
        <dbReference type="ARBA" id="ARBA00037926"/>
    </source>
</evidence>
<dbReference type="PANTHER" id="PTHR20905">
    <property type="entry name" value="N-ACETYLTRANSFERASE-RELATED"/>
    <property type="match status" value="1"/>
</dbReference>
<dbReference type="Gene3D" id="3.40.630.30">
    <property type="match status" value="1"/>
</dbReference>
<comment type="catalytic activity">
    <reaction evidence="9">
        <text>dopamine + acetyl-CoA = N-acetyldopamine + CoA + H(+)</text>
        <dbReference type="Rhea" id="RHEA:51388"/>
        <dbReference type="ChEBI" id="CHEBI:15378"/>
        <dbReference type="ChEBI" id="CHEBI:57287"/>
        <dbReference type="ChEBI" id="CHEBI:57288"/>
        <dbReference type="ChEBI" id="CHEBI:59905"/>
        <dbReference type="ChEBI" id="CHEBI:125678"/>
    </reaction>
    <physiologicalReaction direction="left-to-right" evidence="9">
        <dbReference type="Rhea" id="RHEA:51389"/>
    </physiologicalReaction>
</comment>
<accession>A0AAW1U3V1</accession>
<dbReference type="Proteomes" id="UP001431783">
    <property type="component" value="Unassembled WGS sequence"/>
</dbReference>
<gene>
    <name evidence="15" type="ORF">WA026_009409</name>
</gene>
<dbReference type="CDD" id="cd04301">
    <property type="entry name" value="NAT_SF"/>
    <property type="match status" value="1"/>
</dbReference>
<keyword evidence="1" id="KW-0808">Transferase</keyword>
<evidence type="ECO:0000256" key="5">
    <source>
        <dbReference type="ARBA" id="ARBA00039114"/>
    </source>
</evidence>
<comment type="catalytic activity">
    <reaction evidence="12">
        <text>dopamine + hexadecanoyl-CoA = N-hexadecanoyl-dopamine + CoA + H(+)</text>
        <dbReference type="Rhea" id="RHEA:51376"/>
        <dbReference type="ChEBI" id="CHEBI:15378"/>
        <dbReference type="ChEBI" id="CHEBI:57287"/>
        <dbReference type="ChEBI" id="CHEBI:57379"/>
        <dbReference type="ChEBI" id="CHEBI:59905"/>
        <dbReference type="ChEBI" id="CHEBI:134058"/>
    </reaction>
    <physiologicalReaction direction="left-to-right" evidence="12">
        <dbReference type="Rhea" id="RHEA:51377"/>
    </physiologicalReaction>
</comment>
<evidence type="ECO:0000256" key="9">
    <source>
        <dbReference type="ARBA" id="ARBA00051711"/>
    </source>
</evidence>
<evidence type="ECO:0000256" key="13">
    <source>
        <dbReference type="ARBA" id="ARBA00052491"/>
    </source>
</evidence>
<dbReference type="EC" id="2.3.1.87" evidence="5"/>
<keyword evidence="16" id="KW-1185">Reference proteome</keyword>
<comment type="catalytic activity">
    <reaction evidence="7">
        <text>serotonin + octadecanoyl-CoA = N-octadecanoyl-serotonin + CoA + H(+)</text>
        <dbReference type="Rhea" id="RHEA:51400"/>
        <dbReference type="ChEBI" id="CHEBI:15378"/>
        <dbReference type="ChEBI" id="CHEBI:57287"/>
        <dbReference type="ChEBI" id="CHEBI:57394"/>
        <dbReference type="ChEBI" id="CHEBI:134065"/>
        <dbReference type="ChEBI" id="CHEBI:350546"/>
    </reaction>
    <physiologicalReaction direction="left-to-right" evidence="7">
        <dbReference type="Rhea" id="RHEA:51401"/>
    </physiologicalReaction>
</comment>
<feature type="domain" description="N-acetyltransferase" evidence="14">
    <location>
        <begin position="166"/>
        <end position="215"/>
    </location>
</feature>
<evidence type="ECO:0000256" key="10">
    <source>
        <dbReference type="ARBA" id="ARBA00051823"/>
    </source>
</evidence>
<comment type="catalytic activity">
    <reaction evidence="10">
        <text>serotonin + (9Z)-octadecenoyl-CoA = N-(9Z-octadecenoyl)-serotonin + CoA + H(+)</text>
        <dbReference type="Rhea" id="RHEA:51392"/>
        <dbReference type="ChEBI" id="CHEBI:15378"/>
        <dbReference type="ChEBI" id="CHEBI:57287"/>
        <dbReference type="ChEBI" id="CHEBI:57387"/>
        <dbReference type="ChEBI" id="CHEBI:134064"/>
        <dbReference type="ChEBI" id="CHEBI:350546"/>
    </reaction>
    <physiologicalReaction direction="left-to-right" evidence="10">
        <dbReference type="Rhea" id="RHEA:51393"/>
    </physiologicalReaction>
</comment>
<name>A0AAW1U3V1_9CUCU</name>
<evidence type="ECO:0000256" key="11">
    <source>
        <dbReference type="ARBA" id="ARBA00052178"/>
    </source>
</evidence>
<evidence type="ECO:0000313" key="15">
    <source>
        <dbReference type="EMBL" id="KAK9875610.1"/>
    </source>
</evidence>
<evidence type="ECO:0000256" key="6">
    <source>
        <dbReference type="ARBA" id="ARBA00050189"/>
    </source>
</evidence>
<evidence type="ECO:0000256" key="4">
    <source>
        <dbReference type="ARBA" id="ARBA00038182"/>
    </source>
</evidence>
<evidence type="ECO:0000256" key="7">
    <source>
        <dbReference type="ARBA" id="ARBA00050849"/>
    </source>
</evidence>
<evidence type="ECO:0000256" key="2">
    <source>
        <dbReference type="ARBA" id="ARBA00023315"/>
    </source>
</evidence>
<dbReference type="Pfam" id="PF00583">
    <property type="entry name" value="Acetyltransf_1"/>
    <property type="match status" value="1"/>
</dbReference>
<comment type="catalytic activity">
    <reaction evidence="6">
        <text>dopamine + (9Z)-octadecenoyl-CoA = N-(9Z-octadecanoyl)-dopamine + CoA + H(+)</text>
        <dbReference type="Rhea" id="RHEA:51380"/>
        <dbReference type="ChEBI" id="CHEBI:15378"/>
        <dbReference type="ChEBI" id="CHEBI:31883"/>
        <dbReference type="ChEBI" id="CHEBI:57287"/>
        <dbReference type="ChEBI" id="CHEBI:57387"/>
        <dbReference type="ChEBI" id="CHEBI:59905"/>
    </reaction>
    <physiologicalReaction direction="left-to-right" evidence="6">
        <dbReference type="Rhea" id="RHEA:51381"/>
    </physiologicalReaction>
</comment>
<dbReference type="AlphaFoldDB" id="A0AAW1U3V1"/>
<dbReference type="EMBL" id="JARQZJ010000034">
    <property type="protein sequence ID" value="KAK9875610.1"/>
    <property type="molecule type" value="Genomic_DNA"/>
</dbReference>
<dbReference type="SUPFAM" id="SSF55729">
    <property type="entry name" value="Acyl-CoA N-acyltransferases (Nat)"/>
    <property type="match status" value="1"/>
</dbReference>
<evidence type="ECO:0000256" key="1">
    <source>
        <dbReference type="ARBA" id="ARBA00022679"/>
    </source>
</evidence>
<sequence length="258" mass="29756">MNSLCKTKSIFVKSFCNTLNSWLLSVHCKLSEAKSEVGPFQYELIPESRFRDIVAFLRNHFHDEPLNVALGVFQKGETCERLKEYEMKTLKYGVSYMAIDTKSGKIAGASLNGISHKGEAEEELEKMKYSDDIKYNRLMGLIYSNNVEVELFKKYNVDELFDLRILTVDHHYRGKGLAQKLLEVSEQLAMEKGYTLLKVDATSFFTQKICTKLGFETIRTVLYKEIKDENGKYSYTTAPPHEAYKIMVKYISDDKKKV</sequence>
<comment type="pathway">
    <text evidence="3">Aromatic compound metabolism; melatonin biosynthesis; melatonin from serotonin: step 1/2.</text>
</comment>
<dbReference type="FunFam" id="3.40.630.30:FF:000046">
    <property type="entry name" value="Dopamine N-acetyltransferase"/>
    <property type="match status" value="1"/>
</dbReference>
<comment type="catalytic activity">
    <reaction evidence="11">
        <text>serotonin + hexadecanoyl-CoA = N-hexadecanoyl-serotonin + CoA + H(+)</text>
        <dbReference type="Rhea" id="RHEA:51384"/>
        <dbReference type="ChEBI" id="CHEBI:15378"/>
        <dbReference type="ChEBI" id="CHEBI:57287"/>
        <dbReference type="ChEBI" id="CHEBI:57379"/>
        <dbReference type="ChEBI" id="CHEBI:134059"/>
        <dbReference type="ChEBI" id="CHEBI:350546"/>
    </reaction>
    <physiologicalReaction direction="left-to-right" evidence="11">
        <dbReference type="Rhea" id="RHEA:51385"/>
    </physiologicalReaction>
</comment>
<evidence type="ECO:0000256" key="8">
    <source>
        <dbReference type="ARBA" id="ARBA00051284"/>
    </source>
</evidence>
<dbReference type="GO" id="GO:0004059">
    <property type="term" value="F:aralkylamine N-acetyltransferase activity"/>
    <property type="evidence" value="ECO:0007669"/>
    <property type="project" value="UniProtKB-EC"/>
</dbReference>
<keyword evidence="2" id="KW-0012">Acyltransferase</keyword>
<evidence type="ECO:0000256" key="12">
    <source>
        <dbReference type="ARBA" id="ARBA00052335"/>
    </source>
</evidence>
<protein>
    <recommendedName>
        <fullName evidence="5">aralkylamine N-acetyltransferase</fullName>
        <ecNumber evidence="5">2.3.1.87</ecNumber>
    </recommendedName>
</protein>